<dbReference type="EMBL" id="KL198057">
    <property type="protein sequence ID" value="KDQ11628.1"/>
    <property type="molecule type" value="Genomic_DNA"/>
</dbReference>
<protein>
    <submittedName>
        <fullName evidence="2">Uncharacterized protein</fullName>
    </submittedName>
</protein>
<feature type="region of interest" description="Disordered" evidence="1">
    <location>
        <begin position="70"/>
        <end position="90"/>
    </location>
</feature>
<dbReference type="HOGENOM" id="CLU_069639_0_0_1"/>
<sequence length="212" mass="23507">MSTAVSRCTGVFSTRVALTEHLRDHPREYKPIKRRDCVAALHTISRFSSPFQSTIPLRAIRRSCCMTFSELSSPDRSPTPPIPPRSDSSSIDNLARANTWAIPSPSGLPYYGLRACTPTRPSHRLSRATHPDVTMFALPYSRFSSPSRSMLLEPVLRRRPGVFRTSAGVPSVPESPIFLSVVNSPEDDSTQASLRQLNTQPPLDHANNAPLW</sequence>
<evidence type="ECO:0000313" key="3">
    <source>
        <dbReference type="Proteomes" id="UP000027195"/>
    </source>
</evidence>
<feature type="compositionally biased region" description="Polar residues" evidence="1">
    <location>
        <begin position="190"/>
        <end position="201"/>
    </location>
</feature>
<keyword evidence="3" id="KW-1185">Reference proteome</keyword>
<evidence type="ECO:0000313" key="2">
    <source>
        <dbReference type="EMBL" id="KDQ11628.1"/>
    </source>
</evidence>
<accession>A0A067M765</accession>
<dbReference type="Proteomes" id="UP000027195">
    <property type="component" value="Unassembled WGS sequence"/>
</dbReference>
<reference evidence="3" key="1">
    <citation type="journal article" date="2014" name="Proc. Natl. Acad. Sci. U.S.A.">
        <title>Extensive sampling of basidiomycete genomes demonstrates inadequacy of the white-rot/brown-rot paradigm for wood decay fungi.</title>
        <authorList>
            <person name="Riley R."/>
            <person name="Salamov A.A."/>
            <person name="Brown D.W."/>
            <person name="Nagy L.G."/>
            <person name="Floudas D."/>
            <person name="Held B.W."/>
            <person name="Levasseur A."/>
            <person name="Lombard V."/>
            <person name="Morin E."/>
            <person name="Otillar R."/>
            <person name="Lindquist E.A."/>
            <person name="Sun H."/>
            <person name="LaButti K.M."/>
            <person name="Schmutz J."/>
            <person name="Jabbour D."/>
            <person name="Luo H."/>
            <person name="Baker S.E."/>
            <person name="Pisabarro A.G."/>
            <person name="Walton J.D."/>
            <person name="Blanchette R.A."/>
            <person name="Henrissat B."/>
            <person name="Martin F."/>
            <person name="Cullen D."/>
            <person name="Hibbett D.S."/>
            <person name="Grigoriev I.V."/>
        </authorList>
    </citation>
    <scope>NUCLEOTIDE SEQUENCE [LARGE SCALE GENOMIC DNA]</scope>
    <source>
        <strain evidence="3">FD-172 SS1</strain>
    </source>
</reference>
<dbReference type="AlphaFoldDB" id="A0A067M765"/>
<name>A0A067M765_BOTB1</name>
<feature type="region of interest" description="Disordered" evidence="1">
    <location>
        <begin position="189"/>
        <end position="212"/>
    </location>
</feature>
<gene>
    <name evidence="2" type="ORF">BOTBODRAFT_67958</name>
</gene>
<proteinExistence type="predicted"/>
<organism evidence="2 3">
    <name type="scientific">Botryobasidium botryosum (strain FD-172 SS1)</name>
    <dbReference type="NCBI Taxonomy" id="930990"/>
    <lineage>
        <taxon>Eukaryota</taxon>
        <taxon>Fungi</taxon>
        <taxon>Dikarya</taxon>
        <taxon>Basidiomycota</taxon>
        <taxon>Agaricomycotina</taxon>
        <taxon>Agaricomycetes</taxon>
        <taxon>Cantharellales</taxon>
        <taxon>Botryobasidiaceae</taxon>
        <taxon>Botryobasidium</taxon>
    </lineage>
</organism>
<evidence type="ECO:0000256" key="1">
    <source>
        <dbReference type="SAM" id="MobiDB-lite"/>
    </source>
</evidence>
<dbReference type="InParanoid" id="A0A067M765"/>